<dbReference type="GO" id="GO:0016705">
    <property type="term" value="F:oxidoreductase activity, acting on paired donors, with incorporation or reduction of molecular oxygen"/>
    <property type="evidence" value="ECO:0007669"/>
    <property type="project" value="InterPro"/>
</dbReference>
<dbReference type="GO" id="GO:0004497">
    <property type="term" value="F:monooxygenase activity"/>
    <property type="evidence" value="ECO:0007669"/>
    <property type="project" value="InterPro"/>
</dbReference>
<dbReference type="SUPFAM" id="SSF48264">
    <property type="entry name" value="Cytochrome P450"/>
    <property type="match status" value="1"/>
</dbReference>
<reference evidence="2 3" key="1">
    <citation type="submission" date="2017-07" db="EMBL/GenBank/DDBJ databases">
        <title>Amycolatopsis alba DSM 44262 Genome sequencing and assembly.</title>
        <authorList>
            <person name="Kaur N."/>
            <person name="Mayilraj S."/>
        </authorList>
    </citation>
    <scope>NUCLEOTIDE SEQUENCE [LARGE SCALE GENOMIC DNA]</scope>
    <source>
        <strain evidence="2 3">DSM 44262</strain>
    </source>
</reference>
<evidence type="ECO:0000313" key="3">
    <source>
        <dbReference type="Proteomes" id="UP000215563"/>
    </source>
</evidence>
<proteinExistence type="inferred from homology"/>
<dbReference type="InterPro" id="IPR002397">
    <property type="entry name" value="Cyt_P450_B"/>
</dbReference>
<keyword evidence="3" id="KW-1185">Reference proteome</keyword>
<evidence type="ECO:0000256" key="1">
    <source>
        <dbReference type="ARBA" id="ARBA00010617"/>
    </source>
</evidence>
<dbReference type="InterPro" id="IPR001128">
    <property type="entry name" value="Cyt_P450"/>
</dbReference>
<dbReference type="GO" id="GO:0016740">
    <property type="term" value="F:transferase activity"/>
    <property type="evidence" value="ECO:0007669"/>
    <property type="project" value="UniProtKB-KW"/>
</dbReference>
<dbReference type="EMBL" id="NMQU01000106">
    <property type="protein sequence ID" value="OXM45201.1"/>
    <property type="molecule type" value="Genomic_DNA"/>
</dbReference>
<gene>
    <name evidence="2" type="ORF">CFP75_31925</name>
</gene>
<dbReference type="Pfam" id="PF00067">
    <property type="entry name" value="p450"/>
    <property type="match status" value="1"/>
</dbReference>
<dbReference type="InterPro" id="IPR030958">
    <property type="entry name" value="P450-rel_GT_act"/>
</dbReference>
<comment type="caution">
    <text evidence="2">The sequence shown here is derived from an EMBL/GenBank/DDBJ whole genome shotgun (WGS) entry which is preliminary data.</text>
</comment>
<sequence>MAVNVPSALGAAQVSRFRWSTGEIPHSTSGLDANARPGFDGAMPVHQIDPSSYPDSELSQHLLTVRGIQWAHGVHGDPYALILRDQDPDLHRLYGELRAGPSLRQSQLGAWATVSHSVARAILGDRRLGLSHPDTGPDDRTLYALGSRVPPQHVLTLDGAFLGLSHADHDRLHEFARPALGVAAVDRHRDAVAGETAAIAGRLGGEFDLMTGFARPAAVAATAALFGLTAEEHARLGLLCPDAATALDALLCPPTLATTRALVTSIEGIQELFSGLIERRSGSAGDDALSELLRGAEGPPYEDVLAAAVLTAVVGVEVSANLVCDAVLALLDHPEQWTSLCESPELAVGAVEETLRYHSPVRLESRIALEDLELAGQVIRKSEQVVVLVEAANRDPEAFADPDDFLITRPDVAGHLTLTGGLHTTFVAPQARLQAVVALRTLAARFPRLRRTGPVIRRRRSPVVRGVARCPVAVGQS</sequence>
<dbReference type="PANTHER" id="PTHR46696:SF1">
    <property type="entry name" value="CYTOCHROME P450 YJIB-RELATED"/>
    <property type="match status" value="1"/>
</dbReference>
<keyword evidence="2" id="KW-0808">Transferase</keyword>
<evidence type="ECO:0000313" key="2">
    <source>
        <dbReference type="EMBL" id="OXM45201.1"/>
    </source>
</evidence>
<accession>A0A229RFG6</accession>
<organism evidence="2 3">
    <name type="scientific">Amycolatopsis alba DSM 44262</name>
    <dbReference type="NCBI Taxonomy" id="1125972"/>
    <lineage>
        <taxon>Bacteria</taxon>
        <taxon>Bacillati</taxon>
        <taxon>Actinomycetota</taxon>
        <taxon>Actinomycetes</taxon>
        <taxon>Pseudonocardiales</taxon>
        <taxon>Pseudonocardiaceae</taxon>
        <taxon>Amycolatopsis</taxon>
    </lineage>
</organism>
<dbReference type="Gene3D" id="1.10.630.10">
    <property type="entry name" value="Cytochrome P450"/>
    <property type="match status" value="1"/>
</dbReference>
<dbReference type="NCBIfam" id="TIGR04515">
    <property type="entry name" value="P450_rel_GT_act"/>
    <property type="match status" value="1"/>
</dbReference>
<dbReference type="OrthoDB" id="3687467at2"/>
<dbReference type="InterPro" id="IPR036396">
    <property type="entry name" value="Cyt_P450_sf"/>
</dbReference>
<name>A0A229RFG6_AMYAL</name>
<protein>
    <submittedName>
        <fullName evidence="2">P450-derived glycosyltransferase activator</fullName>
    </submittedName>
</protein>
<dbReference type="PANTHER" id="PTHR46696">
    <property type="entry name" value="P450, PUTATIVE (EUROFUNG)-RELATED"/>
    <property type="match status" value="1"/>
</dbReference>
<dbReference type="GO" id="GO:0020037">
    <property type="term" value="F:heme binding"/>
    <property type="evidence" value="ECO:0007669"/>
    <property type="project" value="InterPro"/>
</dbReference>
<comment type="similarity">
    <text evidence="1">Belongs to the cytochrome P450 family.</text>
</comment>
<dbReference type="AlphaFoldDB" id="A0A229RFG6"/>
<dbReference type="Proteomes" id="UP000215563">
    <property type="component" value="Unassembled WGS sequence"/>
</dbReference>
<dbReference type="PRINTS" id="PR00359">
    <property type="entry name" value="BP450"/>
</dbReference>
<dbReference type="GO" id="GO:0005506">
    <property type="term" value="F:iron ion binding"/>
    <property type="evidence" value="ECO:0007669"/>
    <property type="project" value="InterPro"/>
</dbReference>